<dbReference type="EMBL" id="CP059732">
    <property type="protein sequence ID" value="QMW01404.1"/>
    <property type="molecule type" value="Genomic_DNA"/>
</dbReference>
<proteinExistence type="predicted"/>
<accession>A0A7G5GRB2</accession>
<evidence type="ECO:0000256" key="1">
    <source>
        <dbReference type="SAM" id="MobiDB-lite"/>
    </source>
</evidence>
<keyword evidence="3" id="KW-1185">Reference proteome</keyword>
<sequence>MNPTILQMQADLRSLIEQQHRVEALVKILAHSTQTKRSSPESASVAEPTTDSPSTESVNTRSISPLQSQP</sequence>
<dbReference type="KEGG" id="sfol:H3H32_26090"/>
<name>A0A7G5GRB2_9BACT</name>
<dbReference type="AlphaFoldDB" id="A0A7G5GRB2"/>
<evidence type="ECO:0000313" key="3">
    <source>
        <dbReference type="Proteomes" id="UP000515369"/>
    </source>
</evidence>
<evidence type="ECO:0000313" key="2">
    <source>
        <dbReference type="EMBL" id="QMW01404.1"/>
    </source>
</evidence>
<reference evidence="2 3" key="1">
    <citation type="submission" date="2020-07" db="EMBL/GenBank/DDBJ databases">
        <title>Spirosoma foliorum sp. nov., isolated from the leaves on the Nejang mountain Korea, Republic of.</title>
        <authorList>
            <person name="Ho H."/>
            <person name="Lee Y.-J."/>
            <person name="Nurcahyanto D.-A."/>
            <person name="Kim S.-G."/>
        </authorList>
    </citation>
    <scope>NUCLEOTIDE SEQUENCE [LARGE SCALE GENOMIC DNA]</scope>
    <source>
        <strain evidence="2 3">PL0136</strain>
    </source>
</reference>
<gene>
    <name evidence="2" type="ORF">H3H32_26090</name>
</gene>
<protein>
    <submittedName>
        <fullName evidence="2">Uncharacterized protein</fullName>
    </submittedName>
</protein>
<feature type="region of interest" description="Disordered" evidence="1">
    <location>
        <begin position="31"/>
        <end position="70"/>
    </location>
</feature>
<organism evidence="2 3">
    <name type="scientific">Spirosoma foliorum</name>
    <dbReference type="NCBI Taxonomy" id="2710596"/>
    <lineage>
        <taxon>Bacteria</taxon>
        <taxon>Pseudomonadati</taxon>
        <taxon>Bacteroidota</taxon>
        <taxon>Cytophagia</taxon>
        <taxon>Cytophagales</taxon>
        <taxon>Cytophagaceae</taxon>
        <taxon>Spirosoma</taxon>
    </lineage>
</organism>
<dbReference type="Proteomes" id="UP000515369">
    <property type="component" value="Chromosome"/>
</dbReference>